<name>A0A2S3VQK7_9PSED</name>
<keyword evidence="4" id="KW-1185">Reference proteome</keyword>
<dbReference type="EMBL" id="MUJK01000003">
    <property type="protein sequence ID" value="POF42235.1"/>
    <property type="molecule type" value="Genomic_DNA"/>
</dbReference>
<keyword evidence="2" id="KW-0732">Signal</keyword>
<proteinExistence type="predicted"/>
<feature type="signal peptide" evidence="2">
    <location>
        <begin position="1"/>
        <end position="24"/>
    </location>
</feature>
<organism evidence="3 4">
    <name type="scientific">Pseudomonas laurylsulfativorans</name>
    <dbReference type="NCBI Taxonomy" id="1943631"/>
    <lineage>
        <taxon>Bacteria</taxon>
        <taxon>Pseudomonadati</taxon>
        <taxon>Pseudomonadota</taxon>
        <taxon>Gammaproteobacteria</taxon>
        <taxon>Pseudomonadales</taxon>
        <taxon>Pseudomonadaceae</taxon>
        <taxon>Pseudomonas</taxon>
    </lineage>
</organism>
<evidence type="ECO:0000313" key="3">
    <source>
        <dbReference type="EMBL" id="POF42235.1"/>
    </source>
</evidence>
<feature type="region of interest" description="Disordered" evidence="1">
    <location>
        <begin position="22"/>
        <end position="108"/>
    </location>
</feature>
<feature type="chain" id="PRO_5015769936" evidence="2">
    <location>
        <begin position="25"/>
        <end position="108"/>
    </location>
</feature>
<evidence type="ECO:0000313" key="4">
    <source>
        <dbReference type="Proteomes" id="UP000237440"/>
    </source>
</evidence>
<sequence length="108" mass="9953">MMNIRMTSLLLAGLLSTMPLATLAASGDGPGSTGTAHGATRNSTMLPDNNRPGAPSGDNGRGHGSGSSIGSTGVNGPGSGAGGGTGAPGGGTGGAGGGTGSWTNKSSR</sequence>
<evidence type="ECO:0000256" key="2">
    <source>
        <dbReference type="SAM" id="SignalP"/>
    </source>
</evidence>
<feature type="compositionally biased region" description="Gly residues" evidence="1">
    <location>
        <begin position="62"/>
        <end position="100"/>
    </location>
</feature>
<protein>
    <submittedName>
        <fullName evidence="3">Uncharacterized protein</fullName>
    </submittedName>
</protein>
<comment type="caution">
    <text evidence="3">The sequence shown here is derived from an EMBL/GenBank/DDBJ whole genome shotgun (WGS) entry which is preliminary data.</text>
</comment>
<dbReference type="Proteomes" id="UP000237440">
    <property type="component" value="Unassembled WGS sequence"/>
</dbReference>
<gene>
    <name evidence="3" type="ORF">B0D71_12385</name>
</gene>
<dbReference type="AlphaFoldDB" id="A0A2S3VQK7"/>
<evidence type="ECO:0000256" key="1">
    <source>
        <dbReference type="SAM" id="MobiDB-lite"/>
    </source>
</evidence>
<accession>A0A2S3VQK7</accession>
<reference evidence="4" key="1">
    <citation type="submission" date="2017-02" db="EMBL/GenBank/DDBJ databases">
        <authorList>
            <person name="Furmanczyk E.M."/>
        </authorList>
    </citation>
    <scope>NUCLEOTIDE SEQUENCE [LARGE SCALE GENOMIC DNA]</scope>
    <source>
        <strain evidence="4">AP3_22</strain>
    </source>
</reference>